<dbReference type="InterPro" id="IPR041413">
    <property type="entry name" value="MLTR_LBD"/>
</dbReference>
<feature type="domain" description="HTH cro/C1-type" evidence="1">
    <location>
        <begin position="13"/>
        <end position="86"/>
    </location>
</feature>
<name>A0ABP6MRM0_9ACTN</name>
<gene>
    <name evidence="2" type="ORF">GCM10010466_13050</name>
</gene>
<dbReference type="Gene3D" id="3.30.450.180">
    <property type="match status" value="1"/>
</dbReference>
<accession>A0ABP6MRM0</accession>
<dbReference type="InterPro" id="IPR001387">
    <property type="entry name" value="Cro/C1-type_HTH"/>
</dbReference>
<dbReference type="Gene3D" id="1.10.260.40">
    <property type="entry name" value="lambda repressor-like DNA-binding domains"/>
    <property type="match status" value="1"/>
</dbReference>
<sequence>MPILRVMSELGDFLKAKRAALTPHDVGLSGGDRLRRVPGLRREEVAMLADVGVDHYTRLEQGRTTGVSDAVLAAIGRALRLTDDEQAYLQALAKPPARPRFRSESRSTGLPGIDAATGALLDSLTTAPALVLGRRMDILAWNPLAAALFLDFARLPADQRNLVRLVFLDPHIRGLYAHWEAVAVDAVARLRMVAATYPHDKHLTALIGELSVHDDDFRRWWSSHTVKATDQGRKVFDHPVTGPLELDWQALRINARPDQTLVVYTAPLGSPADQALRFLRSWTSVSEPSTA</sequence>
<protein>
    <submittedName>
        <fullName evidence="2">Helix-turn-helix transcriptional regulator</fullName>
    </submittedName>
</protein>
<dbReference type="EMBL" id="BAAAUT010000008">
    <property type="protein sequence ID" value="GAA3123564.1"/>
    <property type="molecule type" value="Genomic_DNA"/>
</dbReference>
<dbReference type="SMART" id="SM00530">
    <property type="entry name" value="HTH_XRE"/>
    <property type="match status" value="1"/>
</dbReference>
<dbReference type="Pfam" id="PF13560">
    <property type="entry name" value="HTH_31"/>
    <property type="match status" value="1"/>
</dbReference>
<dbReference type="CDD" id="cd00093">
    <property type="entry name" value="HTH_XRE"/>
    <property type="match status" value="1"/>
</dbReference>
<reference evidence="3" key="1">
    <citation type="journal article" date="2019" name="Int. J. Syst. Evol. Microbiol.">
        <title>The Global Catalogue of Microorganisms (GCM) 10K type strain sequencing project: providing services to taxonomists for standard genome sequencing and annotation.</title>
        <authorList>
            <consortium name="The Broad Institute Genomics Platform"/>
            <consortium name="The Broad Institute Genome Sequencing Center for Infectious Disease"/>
            <person name="Wu L."/>
            <person name="Ma J."/>
        </authorList>
    </citation>
    <scope>NUCLEOTIDE SEQUENCE [LARGE SCALE GENOMIC DNA]</scope>
    <source>
        <strain evidence="3">JCM 9373</strain>
    </source>
</reference>
<evidence type="ECO:0000313" key="2">
    <source>
        <dbReference type="EMBL" id="GAA3123564.1"/>
    </source>
</evidence>
<proteinExistence type="predicted"/>
<keyword evidence="3" id="KW-1185">Reference proteome</keyword>
<dbReference type="SUPFAM" id="SSF47413">
    <property type="entry name" value="lambda repressor-like DNA-binding domains"/>
    <property type="match status" value="1"/>
</dbReference>
<evidence type="ECO:0000259" key="1">
    <source>
        <dbReference type="SMART" id="SM00530"/>
    </source>
</evidence>
<evidence type="ECO:0000313" key="3">
    <source>
        <dbReference type="Proteomes" id="UP001500320"/>
    </source>
</evidence>
<organism evidence="2 3">
    <name type="scientific">Planomonospora alba</name>
    <dbReference type="NCBI Taxonomy" id="161354"/>
    <lineage>
        <taxon>Bacteria</taxon>
        <taxon>Bacillati</taxon>
        <taxon>Actinomycetota</taxon>
        <taxon>Actinomycetes</taxon>
        <taxon>Streptosporangiales</taxon>
        <taxon>Streptosporangiaceae</taxon>
        <taxon>Planomonospora</taxon>
    </lineage>
</organism>
<dbReference type="InterPro" id="IPR010982">
    <property type="entry name" value="Lambda_DNA-bd_dom_sf"/>
</dbReference>
<dbReference type="PANTHER" id="PTHR35010">
    <property type="entry name" value="BLL4672 PROTEIN-RELATED"/>
    <property type="match status" value="1"/>
</dbReference>
<dbReference type="Proteomes" id="UP001500320">
    <property type="component" value="Unassembled WGS sequence"/>
</dbReference>
<comment type="caution">
    <text evidence="2">The sequence shown here is derived from an EMBL/GenBank/DDBJ whole genome shotgun (WGS) entry which is preliminary data.</text>
</comment>
<dbReference type="PANTHER" id="PTHR35010:SF2">
    <property type="entry name" value="BLL4672 PROTEIN"/>
    <property type="match status" value="1"/>
</dbReference>
<dbReference type="Pfam" id="PF17765">
    <property type="entry name" value="MLTR_LBD"/>
    <property type="match status" value="1"/>
</dbReference>